<name>A0ABN0T4T7_9FIRM</name>
<feature type="region of interest" description="Disordered" evidence="6">
    <location>
        <begin position="14"/>
        <end position="66"/>
    </location>
</feature>
<feature type="compositionally biased region" description="Acidic residues" evidence="6">
    <location>
        <begin position="16"/>
        <end position="28"/>
    </location>
</feature>
<dbReference type="HAMAP" id="MF_01197">
    <property type="entry name" value="SepF"/>
    <property type="match status" value="1"/>
</dbReference>
<dbReference type="PANTHER" id="PTHR35798:SF1">
    <property type="entry name" value="CELL DIVISION PROTEIN SEPF"/>
    <property type="match status" value="1"/>
</dbReference>
<dbReference type="RefSeq" id="WP_304986641.1">
    <property type="nucleotide sequence ID" value="NZ_BAAACR010000009.1"/>
</dbReference>
<evidence type="ECO:0000256" key="3">
    <source>
        <dbReference type="ARBA" id="ARBA00023306"/>
    </source>
</evidence>
<organism evidence="7 8">
    <name type="scientific">Selenomonas dianae</name>
    <dbReference type="NCBI Taxonomy" id="135079"/>
    <lineage>
        <taxon>Bacteria</taxon>
        <taxon>Bacillati</taxon>
        <taxon>Bacillota</taxon>
        <taxon>Negativicutes</taxon>
        <taxon>Selenomonadales</taxon>
        <taxon>Selenomonadaceae</taxon>
        <taxon>Selenomonas</taxon>
    </lineage>
</organism>
<evidence type="ECO:0000256" key="2">
    <source>
        <dbReference type="ARBA" id="ARBA00023210"/>
    </source>
</evidence>
<accession>A0ABN0T4T7</accession>
<dbReference type="Gene3D" id="3.30.110.150">
    <property type="entry name" value="SepF-like protein"/>
    <property type="match status" value="1"/>
</dbReference>
<sequence>MSILKKISTKFIGITPEDDVEENEDLEEERTKEKEKKPAPVTEIGTRAKNRTETGPKASSFAEFPHTSGAAGAAPIDNVIAAYRMNVIVIEPQSFDDAQQVAVNLQKKKPVVLNFEKTEKAVASRIIDFISGTTYALNGDIKKISNNVFLCAPHNVNVSYSEEEHRLGDDMSFTNR</sequence>
<dbReference type="EMBL" id="BAAACR010000009">
    <property type="protein sequence ID" value="GAA0212592.1"/>
    <property type="molecule type" value="Genomic_DNA"/>
</dbReference>
<dbReference type="Proteomes" id="UP001500399">
    <property type="component" value="Unassembled WGS sequence"/>
</dbReference>
<dbReference type="PANTHER" id="PTHR35798">
    <property type="entry name" value="CELL DIVISION PROTEIN SEPF"/>
    <property type="match status" value="1"/>
</dbReference>
<dbReference type="InterPro" id="IPR038594">
    <property type="entry name" value="SepF-like_sf"/>
</dbReference>
<reference evidence="7 8" key="1">
    <citation type="journal article" date="2019" name="Int. J. Syst. Evol. Microbiol.">
        <title>The Global Catalogue of Microorganisms (GCM) 10K type strain sequencing project: providing services to taxonomists for standard genome sequencing and annotation.</title>
        <authorList>
            <consortium name="The Broad Institute Genomics Platform"/>
            <consortium name="The Broad Institute Genome Sequencing Center for Infectious Disease"/>
            <person name="Wu L."/>
            <person name="Ma J."/>
        </authorList>
    </citation>
    <scope>NUCLEOTIDE SEQUENCE [LARGE SCALE GENOMIC DNA]</scope>
    <source>
        <strain evidence="7 8">JCM 8542</strain>
    </source>
</reference>
<comment type="similarity">
    <text evidence="5">Belongs to the SepF family.</text>
</comment>
<evidence type="ECO:0000256" key="4">
    <source>
        <dbReference type="ARBA" id="ARBA00044936"/>
    </source>
</evidence>
<evidence type="ECO:0000256" key="6">
    <source>
        <dbReference type="SAM" id="MobiDB-lite"/>
    </source>
</evidence>
<feature type="compositionally biased region" description="Basic and acidic residues" evidence="6">
    <location>
        <begin position="29"/>
        <end position="38"/>
    </location>
</feature>
<keyword evidence="8" id="KW-1185">Reference proteome</keyword>
<comment type="subcellular location">
    <subcellularLocation>
        <location evidence="5">Cytoplasm</location>
    </subcellularLocation>
    <text evidence="5">Localizes to the division site, in a FtsZ-dependent manner.</text>
</comment>
<evidence type="ECO:0000313" key="7">
    <source>
        <dbReference type="EMBL" id="GAA0212592.1"/>
    </source>
</evidence>
<dbReference type="InterPro" id="IPR023052">
    <property type="entry name" value="Cell_div_SepF"/>
</dbReference>
<evidence type="ECO:0000256" key="1">
    <source>
        <dbReference type="ARBA" id="ARBA00022618"/>
    </source>
</evidence>
<evidence type="ECO:0000256" key="5">
    <source>
        <dbReference type="HAMAP-Rule" id="MF_01197"/>
    </source>
</evidence>
<keyword evidence="1 5" id="KW-0132">Cell division</keyword>
<comment type="function">
    <text evidence="4 5">Cell division protein that is part of the divisome complex and is recruited early to the Z-ring. Probably stimulates Z-ring formation, perhaps through the cross-linking of FtsZ protofilaments. Its function overlaps with FtsA.</text>
</comment>
<dbReference type="InterPro" id="IPR007561">
    <property type="entry name" value="Cell_div_SepF/SepF-rel"/>
</dbReference>
<protein>
    <recommendedName>
        <fullName evidence="5">Cell division protein SepF</fullName>
    </recommendedName>
</protein>
<keyword evidence="2 5" id="KW-0717">Septation</keyword>
<keyword evidence="5" id="KW-0963">Cytoplasm</keyword>
<proteinExistence type="inferred from homology"/>
<evidence type="ECO:0000313" key="8">
    <source>
        <dbReference type="Proteomes" id="UP001500399"/>
    </source>
</evidence>
<dbReference type="Pfam" id="PF04472">
    <property type="entry name" value="SepF"/>
    <property type="match status" value="1"/>
</dbReference>
<comment type="caution">
    <text evidence="7">The sequence shown here is derived from an EMBL/GenBank/DDBJ whole genome shotgun (WGS) entry which is preliminary data.</text>
</comment>
<comment type="subunit">
    <text evidence="5">Homodimer. Interacts with FtsZ.</text>
</comment>
<gene>
    <name evidence="5" type="primary">sepF</name>
    <name evidence="7" type="ORF">GCM10008919_14880</name>
</gene>
<keyword evidence="3 5" id="KW-0131">Cell cycle</keyword>